<organism evidence="2 3">
    <name type="scientific">Pseudofulvimonas gallinarii</name>
    <dbReference type="NCBI Taxonomy" id="634155"/>
    <lineage>
        <taxon>Bacteria</taxon>
        <taxon>Pseudomonadati</taxon>
        <taxon>Pseudomonadota</taxon>
        <taxon>Gammaproteobacteria</taxon>
        <taxon>Lysobacterales</taxon>
        <taxon>Rhodanobacteraceae</taxon>
        <taxon>Pseudofulvimonas</taxon>
    </lineage>
</organism>
<evidence type="ECO:0000256" key="1">
    <source>
        <dbReference type="SAM" id="SignalP"/>
    </source>
</evidence>
<gene>
    <name evidence="2" type="ORF">EDC25_106160</name>
</gene>
<accession>A0A4R3LGL6</accession>
<feature type="chain" id="PRO_5020912924" evidence="1">
    <location>
        <begin position="23"/>
        <end position="190"/>
    </location>
</feature>
<reference evidence="2 3" key="1">
    <citation type="submission" date="2019-03" db="EMBL/GenBank/DDBJ databases">
        <title>Genomic Encyclopedia of Type Strains, Phase IV (KMG-IV): sequencing the most valuable type-strain genomes for metagenomic binning, comparative biology and taxonomic classification.</title>
        <authorList>
            <person name="Goeker M."/>
        </authorList>
    </citation>
    <scope>NUCLEOTIDE SEQUENCE [LARGE SCALE GENOMIC DNA]</scope>
    <source>
        <strain evidence="2 3">DSM 21944</strain>
    </source>
</reference>
<name>A0A4R3LGL6_9GAMM</name>
<comment type="caution">
    <text evidence="2">The sequence shown here is derived from an EMBL/GenBank/DDBJ whole genome shotgun (WGS) entry which is preliminary data.</text>
</comment>
<keyword evidence="3" id="KW-1185">Reference proteome</keyword>
<evidence type="ECO:0000313" key="3">
    <source>
        <dbReference type="Proteomes" id="UP000294599"/>
    </source>
</evidence>
<feature type="signal peptide" evidence="1">
    <location>
        <begin position="1"/>
        <end position="22"/>
    </location>
</feature>
<dbReference type="AlphaFoldDB" id="A0A4R3LGL6"/>
<proteinExistence type="predicted"/>
<protein>
    <submittedName>
        <fullName evidence="2">Uncharacterized protein</fullName>
    </submittedName>
</protein>
<sequence>MRSQRSPSRWVAVLLLAALAKGAGCRARTDAMLRGEPGLILADFAESYELRADEGFRMPELIEPASMPTLALPSAQQSMNADNAPQTFVCVELAISENGEVIGQEFFDDARYCPADPSGLTDALQRAVLDATAAWRFRPAAFCTADAMDPDIDPCGEPGAVIEPVGVKLAFVFAFEAEDGNLASTVVPLD</sequence>
<keyword evidence="1" id="KW-0732">Signal</keyword>
<dbReference type="EMBL" id="SMAF01000006">
    <property type="protein sequence ID" value="TCS99321.1"/>
    <property type="molecule type" value="Genomic_DNA"/>
</dbReference>
<dbReference type="RefSeq" id="WP_132577316.1">
    <property type="nucleotide sequence ID" value="NZ_JBHLWF010000031.1"/>
</dbReference>
<evidence type="ECO:0000313" key="2">
    <source>
        <dbReference type="EMBL" id="TCS99321.1"/>
    </source>
</evidence>
<dbReference type="OrthoDB" id="5976079at2"/>
<dbReference type="Proteomes" id="UP000294599">
    <property type="component" value="Unassembled WGS sequence"/>
</dbReference>